<evidence type="ECO:0000313" key="2">
    <source>
        <dbReference type="Proteomes" id="UP000887566"/>
    </source>
</evidence>
<dbReference type="AlphaFoldDB" id="A0A914WXS6"/>
<reference evidence="3" key="1">
    <citation type="submission" date="2022-11" db="UniProtKB">
        <authorList>
            <consortium name="WormBaseParasite"/>
        </authorList>
    </citation>
    <scope>IDENTIFICATION</scope>
</reference>
<dbReference type="SUPFAM" id="SSF54427">
    <property type="entry name" value="NTF2-like"/>
    <property type="match status" value="1"/>
</dbReference>
<evidence type="ECO:0000313" key="3">
    <source>
        <dbReference type="WBParaSite" id="PSAMB.scaffold5507size11534.g26844.t1"/>
    </source>
</evidence>
<proteinExistence type="predicted"/>
<dbReference type="Pfam" id="PF14534">
    <property type="entry name" value="DUF4440"/>
    <property type="match status" value="1"/>
</dbReference>
<name>A0A914WXS6_9BILA</name>
<dbReference type="InterPro" id="IPR032710">
    <property type="entry name" value="NTF2-like_dom_sf"/>
</dbReference>
<dbReference type="WBParaSite" id="PSAMB.scaffold5507size11534.g26844.t1">
    <property type="protein sequence ID" value="PSAMB.scaffold5507size11534.g26844.t1"/>
    <property type="gene ID" value="PSAMB.scaffold5507size11534.g26844"/>
</dbReference>
<accession>A0A914WXS6</accession>
<evidence type="ECO:0000259" key="1">
    <source>
        <dbReference type="Pfam" id="PF14534"/>
    </source>
</evidence>
<dbReference type="Gene3D" id="3.10.450.50">
    <property type="match status" value="1"/>
</dbReference>
<organism evidence="2 3">
    <name type="scientific">Plectus sambesii</name>
    <dbReference type="NCBI Taxonomy" id="2011161"/>
    <lineage>
        <taxon>Eukaryota</taxon>
        <taxon>Metazoa</taxon>
        <taxon>Ecdysozoa</taxon>
        <taxon>Nematoda</taxon>
        <taxon>Chromadorea</taxon>
        <taxon>Plectida</taxon>
        <taxon>Plectina</taxon>
        <taxon>Plectoidea</taxon>
        <taxon>Plectidae</taxon>
        <taxon>Plectus</taxon>
    </lineage>
</organism>
<dbReference type="Proteomes" id="UP000887566">
    <property type="component" value="Unplaced"/>
</dbReference>
<dbReference type="InterPro" id="IPR027843">
    <property type="entry name" value="DUF4440"/>
</dbReference>
<feature type="domain" description="DUF4440" evidence="1">
    <location>
        <begin position="14"/>
        <end position="112"/>
    </location>
</feature>
<sequence length="122" mass="13615">MTTKDFQKLHDEMRAFREGGQFDKLAEYFTDDSCIMTPMHDPITKKQMAELQAKGGATPESKGKKPVITCVSVALSGDLAVERGTASVTLPEGEKKGYYLCVWRNEGGKWKVFNYCLGGKRE</sequence>
<protein>
    <submittedName>
        <fullName evidence="3">DUF4440 domain-containing protein</fullName>
    </submittedName>
</protein>
<keyword evidence="2" id="KW-1185">Reference proteome</keyword>